<accession>A0A0F7S2U2</accession>
<evidence type="ECO:0000313" key="2">
    <source>
        <dbReference type="Proteomes" id="UP000242770"/>
    </source>
</evidence>
<sequence>MLPEEQLKPSFDGSDLRLFPAQKEQILQKSLGGLEVKFVTFKHC</sequence>
<name>A0A0F7S2U2_9BASI</name>
<proteinExistence type="predicted"/>
<protein>
    <submittedName>
        <fullName evidence="1">Uncharacterized protein</fullName>
    </submittedName>
</protein>
<reference evidence="2" key="1">
    <citation type="submission" date="2014-06" db="EMBL/GenBank/DDBJ databases">
        <authorList>
            <person name="Berkman P.J."/>
        </authorList>
    </citation>
    <scope>NUCLEOTIDE SEQUENCE [LARGE SCALE GENOMIC DNA]</scope>
</reference>
<dbReference type="AlphaFoldDB" id="A0A0F7S2U2"/>
<organism evidence="1 2">
    <name type="scientific">Sporisorium scitamineum</name>
    <dbReference type="NCBI Taxonomy" id="49012"/>
    <lineage>
        <taxon>Eukaryota</taxon>
        <taxon>Fungi</taxon>
        <taxon>Dikarya</taxon>
        <taxon>Basidiomycota</taxon>
        <taxon>Ustilaginomycotina</taxon>
        <taxon>Ustilaginomycetes</taxon>
        <taxon>Ustilaginales</taxon>
        <taxon>Ustilaginaceae</taxon>
        <taxon>Sporisorium</taxon>
    </lineage>
</organism>
<gene>
    <name evidence="1" type="primary">SSCI70880.1</name>
</gene>
<keyword evidence="2" id="KW-1185">Reference proteome</keyword>
<evidence type="ECO:0000313" key="1">
    <source>
        <dbReference type="EMBL" id="CDS01629.1"/>
    </source>
</evidence>
<dbReference type="Proteomes" id="UP000242770">
    <property type="component" value="Unassembled WGS sequence"/>
</dbReference>
<dbReference type="EMBL" id="CCFA01004259">
    <property type="protein sequence ID" value="CDS01629.1"/>
    <property type="molecule type" value="Genomic_DNA"/>
</dbReference>